<dbReference type="AlphaFoldDB" id="A0A098DJ52"/>
<dbReference type="PANTHER" id="PTHR42760:SF37">
    <property type="entry name" value="CLAVALDEHYDE DEHYDROGENASE"/>
    <property type="match status" value="1"/>
</dbReference>
<reference evidence="5" key="4">
    <citation type="submission" date="2017-01" db="UniProtKB">
        <authorList>
            <consortium name="EnsemblFungi"/>
        </authorList>
    </citation>
    <scope>IDENTIFICATION</scope>
    <source>
        <strain evidence="5">PH-1 / ATCC MYA-4620 / FGSC 9075 / NRRL 31084</strain>
    </source>
</reference>
<dbReference type="PRINTS" id="PR00080">
    <property type="entry name" value="SDRFAMILY"/>
</dbReference>
<evidence type="ECO:0000256" key="3">
    <source>
        <dbReference type="RuleBase" id="RU000363"/>
    </source>
</evidence>
<keyword evidence="2" id="KW-0560">Oxidoreductase</keyword>
<evidence type="ECO:0000313" key="5">
    <source>
        <dbReference type="EnsemblFungi" id="CEF78505"/>
    </source>
</evidence>
<dbReference type="EnsemblFungi" id="CEF78505">
    <property type="protein sequence ID" value="CEF78505"/>
    <property type="gene ID" value="FGRRES_16227"/>
</dbReference>
<evidence type="ECO:0000313" key="6">
    <source>
        <dbReference type="Proteomes" id="UP000070720"/>
    </source>
</evidence>
<dbReference type="PANTHER" id="PTHR42760">
    <property type="entry name" value="SHORT-CHAIN DEHYDROGENASES/REDUCTASES FAMILY MEMBER"/>
    <property type="match status" value="1"/>
</dbReference>
<sequence length="302" mass="32480">MPPPKRTPNPLEGPGDYDVTSIVHSDTYPAIDPANFNLKGKAILVTGASRGFGRAMCISFARAGASRFIVASRSDMSATAEAIRAAAKETGHPEPEVLTIKTDVSVPDSVDALANKIDEKFGSLDVVINNAAFMKISSIAESDPADWLQTLSANVFGPYLVARALAPLLLKSDTKTIINVASVGAHLVSHSLSAYQISKLAIVRLTEFISLEYGDKGIVSYCIHPGNAPSEMSGGIEGIPEPMRPAFVDTPELTGNSPVFLASERRPWLAGRYVNLTWDLPELMSKEKEIVKDDKLKVRLAF</sequence>
<organism evidence="4 6">
    <name type="scientific">Gibberella zeae (strain ATCC MYA-4620 / CBS 123657 / FGSC 9075 / NRRL 31084 / PH-1)</name>
    <name type="common">Wheat head blight fungus</name>
    <name type="synonym">Fusarium graminearum</name>
    <dbReference type="NCBI Taxonomy" id="229533"/>
    <lineage>
        <taxon>Eukaryota</taxon>
        <taxon>Fungi</taxon>
        <taxon>Dikarya</taxon>
        <taxon>Ascomycota</taxon>
        <taxon>Pezizomycotina</taxon>
        <taxon>Sordariomycetes</taxon>
        <taxon>Hypocreomycetidae</taxon>
        <taxon>Hypocreales</taxon>
        <taxon>Nectriaceae</taxon>
        <taxon>Fusarium</taxon>
    </lineage>
</organism>
<dbReference type="InterPro" id="IPR036291">
    <property type="entry name" value="NAD(P)-bd_dom_sf"/>
</dbReference>
<dbReference type="SUPFAM" id="SSF51735">
    <property type="entry name" value="NAD(P)-binding Rossmann-fold domains"/>
    <property type="match status" value="1"/>
</dbReference>
<gene>
    <name evidence="5" type="primary">FG03660.1</name>
    <name evidence="4" type="ORF">FGRAMPH1_01T13403</name>
</gene>
<proteinExistence type="inferred from homology"/>
<dbReference type="GO" id="GO:0016616">
    <property type="term" value="F:oxidoreductase activity, acting on the CH-OH group of donors, NAD or NADP as acceptor"/>
    <property type="evidence" value="ECO:0007669"/>
    <property type="project" value="TreeGrafter"/>
</dbReference>
<evidence type="ECO:0000256" key="2">
    <source>
        <dbReference type="ARBA" id="ARBA00023002"/>
    </source>
</evidence>
<reference evidence="5 6" key="2">
    <citation type="journal article" date="2010" name="Nature">
        <title>Comparative genomics reveals mobile pathogenicity chromosomes in Fusarium.</title>
        <authorList>
            <person name="Ma L.J."/>
            <person name="van der Does H.C."/>
            <person name="Borkovich K.A."/>
            <person name="Coleman J.J."/>
            <person name="Daboussi M.J."/>
            <person name="Di Pietro A."/>
            <person name="Dufresne M."/>
            <person name="Freitag M."/>
            <person name="Grabherr M."/>
            <person name="Henrissat B."/>
            <person name="Houterman P.M."/>
            <person name="Kang S."/>
            <person name="Shim W.B."/>
            <person name="Woloshuk C."/>
            <person name="Xie X."/>
            <person name="Xu J.R."/>
            <person name="Antoniw J."/>
            <person name="Baker S.E."/>
            <person name="Bluhm B.H."/>
            <person name="Breakspear A."/>
            <person name="Brown D.W."/>
            <person name="Butchko R.A."/>
            <person name="Chapman S."/>
            <person name="Coulson R."/>
            <person name="Coutinho P.M."/>
            <person name="Danchin E.G."/>
            <person name="Diener A."/>
            <person name="Gale L.R."/>
            <person name="Gardiner D.M."/>
            <person name="Goff S."/>
            <person name="Hammond-Kosack K.E."/>
            <person name="Hilburn K."/>
            <person name="Hua-Van A."/>
            <person name="Jonkers W."/>
            <person name="Kazan K."/>
            <person name="Kodira C.D."/>
            <person name="Koehrsen M."/>
            <person name="Kumar L."/>
            <person name="Lee Y.H."/>
            <person name="Li L."/>
            <person name="Manners J.M."/>
            <person name="Miranda-Saavedra D."/>
            <person name="Mukherjee M."/>
            <person name="Park G."/>
            <person name="Park J."/>
            <person name="Park S.Y."/>
            <person name="Proctor R.H."/>
            <person name="Regev A."/>
            <person name="Ruiz-Roldan M.C."/>
            <person name="Sain D."/>
            <person name="Sakthikumar S."/>
            <person name="Sykes S."/>
            <person name="Schwartz D.C."/>
            <person name="Turgeon B.G."/>
            <person name="Wapinski I."/>
            <person name="Yoder O."/>
            <person name="Young S."/>
            <person name="Zeng Q."/>
            <person name="Zhou S."/>
            <person name="Galagan J."/>
            <person name="Cuomo C.A."/>
            <person name="Kistler H.C."/>
            <person name="Rep M."/>
        </authorList>
    </citation>
    <scope>GENOME REANNOTATION</scope>
    <source>
        <strain evidence="6">ATCC MYA-4620 / CBS 123657 / FGSC 9075 / NRRL 31084 / PH-1</strain>
        <strain evidence="5">PH-1 / ATCC MYA-4620 / FGSC 9075 / NRRL 31084</strain>
    </source>
</reference>
<keyword evidence="6" id="KW-1185">Reference proteome</keyword>
<dbReference type="InterPro" id="IPR002347">
    <property type="entry name" value="SDR_fam"/>
</dbReference>
<evidence type="ECO:0000313" key="4">
    <source>
        <dbReference type="EMBL" id="CEF78505.1"/>
    </source>
</evidence>
<dbReference type="eggNOG" id="KOG0725">
    <property type="taxonomic scope" value="Eukaryota"/>
</dbReference>
<protein>
    <submittedName>
        <fullName evidence="4">Chromosome 2, complete genome</fullName>
    </submittedName>
</protein>
<comment type="similarity">
    <text evidence="1 3">Belongs to the short-chain dehydrogenases/reductases (SDR) family.</text>
</comment>
<dbReference type="VEuPathDB" id="FungiDB:FGRAMPH1_01G13403"/>
<reference evidence="4 6" key="3">
    <citation type="journal article" date="2015" name="BMC Genomics">
        <title>The completed genome sequence of the pathogenic ascomycete fungus Fusarium graminearum.</title>
        <authorList>
            <person name="King R."/>
            <person name="Urban M."/>
            <person name="Hammond-Kosack M.C."/>
            <person name="Hassani-Pak K."/>
            <person name="Hammond-Kosack K.E."/>
        </authorList>
    </citation>
    <scope>NUCLEOTIDE SEQUENCE [LARGE SCALE GENOMIC DNA]</scope>
    <source>
        <strain evidence="6">ATCC MYA-4620 / CBS 123657 / FGSC 9075 / NRRL 31084 / PH-1</strain>
        <strain evidence="4">PH-1</strain>
    </source>
</reference>
<dbReference type="EMBL" id="HG970333">
    <property type="protein sequence ID" value="CEF78505.1"/>
    <property type="molecule type" value="Genomic_DNA"/>
</dbReference>
<accession>A0A0E0S4T0</accession>
<dbReference type="CDD" id="cd05233">
    <property type="entry name" value="SDR_c"/>
    <property type="match status" value="1"/>
</dbReference>
<dbReference type="Pfam" id="PF00106">
    <property type="entry name" value="adh_short"/>
    <property type="match status" value="1"/>
</dbReference>
<reference evidence="5 6" key="1">
    <citation type="journal article" date="2007" name="Science">
        <title>The Fusarium graminearum genome reveals a link between localized polymorphism and pathogen specialization.</title>
        <authorList>
            <person name="Cuomo C.A."/>
            <person name="Gueldener U."/>
            <person name="Xu J.-R."/>
            <person name="Trail F."/>
            <person name="Turgeon B.G."/>
            <person name="Di Pietro A."/>
            <person name="Walton J.D."/>
            <person name="Ma L.-J."/>
            <person name="Baker S.E."/>
            <person name="Rep M."/>
            <person name="Adam G."/>
            <person name="Antoniw J."/>
            <person name="Baldwin T."/>
            <person name="Calvo S.E."/>
            <person name="Chang Y.-L."/>
            <person name="DeCaprio D."/>
            <person name="Gale L.R."/>
            <person name="Gnerre S."/>
            <person name="Goswami R.S."/>
            <person name="Hammond-Kosack K."/>
            <person name="Harris L.J."/>
            <person name="Hilburn K."/>
            <person name="Kennell J.C."/>
            <person name="Kroken S."/>
            <person name="Magnuson J.K."/>
            <person name="Mannhaupt G."/>
            <person name="Mauceli E.W."/>
            <person name="Mewes H.-W."/>
            <person name="Mitterbauer R."/>
            <person name="Muehlbauer G."/>
            <person name="Muensterkoetter M."/>
            <person name="Nelson D."/>
            <person name="O'Donnell K."/>
            <person name="Ouellet T."/>
            <person name="Qi W."/>
            <person name="Quesneville H."/>
            <person name="Roncero M.I.G."/>
            <person name="Seong K.-Y."/>
            <person name="Tetko I.V."/>
            <person name="Urban M."/>
            <person name="Waalwijk C."/>
            <person name="Ward T.J."/>
            <person name="Yao J."/>
            <person name="Birren B.W."/>
            <person name="Kistler H.C."/>
        </authorList>
    </citation>
    <scope>NUCLEOTIDE SEQUENCE [LARGE SCALE GENOMIC DNA]</scope>
    <source>
        <strain evidence="6">ATCC MYA-4620 / CBS 123657 / FGSC 9075 / NRRL 31084 / PH-1</strain>
        <strain evidence="5">PH-1 / ATCC MYA-4620 / FGSC 9075 / NRRL 31084</strain>
    </source>
</reference>
<accession>A0A098DJ52</accession>
<evidence type="ECO:0000256" key="1">
    <source>
        <dbReference type="ARBA" id="ARBA00006484"/>
    </source>
</evidence>
<dbReference type="Proteomes" id="UP000070720">
    <property type="component" value="Chromosome 2"/>
</dbReference>
<dbReference type="Gene3D" id="3.40.50.720">
    <property type="entry name" value="NAD(P)-binding Rossmann-like Domain"/>
    <property type="match status" value="1"/>
</dbReference>
<dbReference type="PRINTS" id="PR00081">
    <property type="entry name" value="GDHRDH"/>
</dbReference>
<dbReference type="InParanoid" id="A0A098DJ52"/>
<name>A0A098DJ52_GIBZE</name>